<dbReference type="Pfam" id="PF04791">
    <property type="entry name" value="LMBR1"/>
    <property type="match status" value="1"/>
</dbReference>
<evidence type="ECO:0000256" key="1">
    <source>
        <dbReference type="ARBA" id="ARBA00004141"/>
    </source>
</evidence>
<dbReference type="Pfam" id="PF03372">
    <property type="entry name" value="Exo_endo_phos"/>
    <property type="match status" value="1"/>
</dbReference>
<dbReference type="InterPro" id="IPR006876">
    <property type="entry name" value="LMBR1-like_membr_prot"/>
</dbReference>
<dbReference type="Pfam" id="PF00078">
    <property type="entry name" value="RVT_1"/>
    <property type="match status" value="1"/>
</dbReference>
<evidence type="ECO:0000259" key="7">
    <source>
        <dbReference type="Pfam" id="PF03372"/>
    </source>
</evidence>
<keyword evidence="2 5" id="KW-0812">Transmembrane</keyword>
<keyword evidence="3 5" id="KW-1133">Transmembrane helix</keyword>
<dbReference type="InterPro" id="IPR036691">
    <property type="entry name" value="Endo/exonu/phosph_ase_sf"/>
</dbReference>
<accession>A0A438E9V1</accession>
<proteinExistence type="predicted"/>
<evidence type="ECO:0000256" key="3">
    <source>
        <dbReference type="ARBA" id="ARBA00022989"/>
    </source>
</evidence>
<dbReference type="GO" id="GO:0006281">
    <property type="term" value="P:DNA repair"/>
    <property type="evidence" value="ECO:0007669"/>
    <property type="project" value="InterPro"/>
</dbReference>
<feature type="transmembrane region" description="Helical" evidence="5">
    <location>
        <begin position="800"/>
        <end position="825"/>
    </location>
</feature>
<dbReference type="EMBL" id="QGNW01001350">
    <property type="protein sequence ID" value="RVW44541.1"/>
    <property type="molecule type" value="Genomic_DNA"/>
</dbReference>
<dbReference type="PANTHER" id="PTHR31652:SF0">
    <property type="entry name" value="LIMR FAMILY PROTEIN DDB_G0283707-RELATED"/>
    <property type="match status" value="1"/>
</dbReference>
<feature type="domain" description="Endonuclease/exonuclease/phosphatase" evidence="7">
    <location>
        <begin position="6"/>
        <end position="42"/>
    </location>
</feature>
<comment type="caution">
    <text evidence="8">The sequence shown here is derived from an EMBL/GenBank/DDBJ whole genome shotgun (WGS) entry which is preliminary data.</text>
</comment>
<evidence type="ECO:0000256" key="5">
    <source>
        <dbReference type="SAM" id="Phobius"/>
    </source>
</evidence>
<dbReference type="AlphaFoldDB" id="A0A438E9V1"/>
<dbReference type="PROSITE" id="PS00726">
    <property type="entry name" value="AP_NUCLEASE_F1_1"/>
    <property type="match status" value="1"/>
</dbReference>
<evidence type="ECO:0000256" key="4">
    <source>
        <dbReference type="ARBA" id="ARBA00023136"/>
    </source>
</evidence>
<dbReference type="OrthoDB" id="73273at2759"/>
<evidence type="ECO:0000256" key="2">
    <source>
        <dbReference type="ARBA" id="ARBA00022692"/>
    </source>
</evidence>
<dbReference type="GO" id="GO:0004519">
    <property type="term" value="F:endonuclease activity"/>
    <property type="evidence" value="ECO:0007669"/>
    <property type="project" value="InterPro"/>
</dbReference>
<dbReference type="GO" id="GO:0003677">
    <property type="term" value="F:DNA binding"/>
    <property type="evidence" value="ECO:0007669"/>
    <property type="project" value="InterPro"/>
</dbReference>
<protein>
    <submittedName>
        <fullName evidence="8">LIMR family protein</fullName>
    </submittedName>
</protein>
<evidence type="ECO:0000259" key="6">
    <source>
        <dbReference type="Pfam" id="PF00078"/>
    </source>
</evidence>
<keyword evidence="4 5" id="KW-0472">Membrane</keyword>
<feature type="transmembrane region" description="Helical" evidence="5">
    <location>
        <begin position="753"/>
        <end position="780"/>
    </location>
</feature>
<dbReference type="InterPro" id="IPR020847">
    <property type="entry name" value="AP_endonuclease_F1_BS"/>
</dbReference>
<feature type="transmembrane region" description="Helical" evidence="5">
    <location>
        <begin position="853"/>
        <end position="872"/>
    </location>
</feature>
<evidence type="ECO:0000313" key="8">
    <source>
        <dbReference type="EMBL" id="RVW44541.1"/>
    </source>
</evidence>
<organism evidence="8 9">
    <name type="scientific">Vitis vinifera</name>
    <name type="common">Grape</name>
    <dbReference type="NCBI Taxonomy" id="29760"/>
    <lineage>
        <taxon>Eukaryota</taxon>
        <taxon>Viridiplantae</taxon>
        <taxon>Streptophyta</taxon>
        <taxon>Embryophyta</taxon>
        <taxon>Tracheophyta</taxon>
        <taxon>Spermatophyta</taxon>
        <taxon>Magnoliopsida</taxon>
        <taxon>eudicotyledons</taxon>
        <taxon>Gunneridae</taxon>
        <taxon>Pentapetalae</taxon>
        <taxon>rosids</taxon>
        <taxon>Vitales</taxon>
        <taxon>Vitaceae</taxon>
        <taxon>Viteae</taxon>
        <taxon>Vitis</taxon>
    </lineage>
</organism>
<evidence type="ECO:0000313" key="9">
    <source>
        <dbReference type="Proteomes" id="UP000288805"/>
    </source>
</evidence>
<feature type="domain" description="Reverse transcriptase" evidence="6">
    <location>
        <begin position="343"/>
        <end position="473"/>
    </location>
</feature>
<comment type="subcellular location">
    <subcellularLocation>
        <location evidence="1">Membrane</location>
        <topology evidence="1">Multi-pass membrane protein</topology>
    </subcellularLocation>
</comment>
<feature type="transmembrane region" description="Helical" evidence="5">
    <location>
        <begin position="708"/>
        <end position="733"/>
    </location>
</feature>
<dbReference type="InterPro" id="IPR043502">
    <property type="entry name" value="DNA/RNA_pol_sf"/>
</dbReference>
<dbReference type="InterPro" id="IPR005135">
    <property type="entry name" value="Endo/exonuclease/phosphatase"/>
</dbReference>
<dbReference type="SUPFAM" id="SSF56219">
    <property type="entry name" value="DNase I-like"/>
    <property type="match status" value="1"/>
</dbReference>
<name>A0A438E9V1_VITVI</name>
<dbReference type="GO" id="GO:0016020">
    <property type="term" value="C:membrane"/>
    <property type="evidence" value="ECO:0007669"/>
    <property type="project" value="UniProtKB-SubCell"/>
</dbReference>
<dbReference type="PANTHER" id="PTHR31652">
    <property type="entry name" value="LIMR FAMILY PROTEIN DDB_G0283707-RELATED"/>
    <property type="match status" value="1"/>
</dbReference>
<sequence>MKLRILSWNVRGANDSDKRRLVKSLIKAQKADLVCLQETKIQSMLCSLVRSLGVGRFLEWGTLDSQDMAGGVYGPIVGRFREDFWEELGTIRGLWSEEGAFPFKFENMWLKEEGFKDLLRNWWMSFQFREGDKVLSAEEQTFKKQALEEYKKWVIMEETSWRQKSRELWLRKGDKNTGYFHKMANAYKRVNSLVKIKINGAWVTEERDIKDGVVHAFHSLLSETDEWRPRCNGLQVGVLEGEAATLLEAPFSEEEVFGALSDLNGDKASGPDGFTMAFWQFGWSFLKEKVMGFFKDFHDQGKFVKSINASFMVLIPKKGGAEDLKDFRPLSLVIKKWGKWHPLILPKFSGIETGGSLSPYLFVIVMEALSCLLKRAKEGGFLLGWQLHGRGGVGVEITHLLFADDTLVFCEPSIDQMSYLSCLLMWFEAVLGLKVNLDKSEIIAVGRVENVEELALEFGCKVSQLPSSYLGLPLGARFKEVATWDEVEERLRKRLSLWKSGKGLSLGGGALERKPHLVDWSIVCSDKRKGGLGVRNLALLNKALLCKWSWRFAVEREALWRQVICAKYGEEEGGWRSRVVRGSFGVGLWIAIRRGWDVLGDNLVYSVGNGRREAWVADVWSHSGGGVWAPRFSRQINDWEVFDVERLPLRLQGRRVYSDAKDQVIWTKAKDERFSVKSLYKALEPERLGDFPARVIWNPLVPSRALRVMFFTSAVQLIVSVAWIAHIVIYLLIDPPLSPFLNEVFIKLDDVWGLLGTAAFAFFCFYLLLAVIAGAMMLGLRLVFITIHPMKWGATLMNSFLFNVGLILLCSISVIQFCATAFGYYAQATAAQEIFGHTLESLKGIKYLYKYNVFQIAFIVLAGLTFVYYAAFGWRRRRPSGRFQLSS</sequence>
<dbReference type="SUPFAM" id="SSF56672">
    <property type="entry name" value="DNA/RNA polymerases"/>
    <property type="match status" value="1"/>
</dbReference>
<dbReference type="InterPro" id="IPR000477">
    <property type="entry name" value="RT_dom"/>
</dbReference>
<gene>
    <name evidence="8" type="primary">VvCHDh000585_3</name>
    <name evidence="8" type="ORF">CK203_083096</name>
</gene>
<reference evidence="8 9" key="1">
    <citation type="journal article" date="2018" name="PLoS Genet.">
        <title>Population sequencing reveals clonal diversity and ancestral inbreeding in the grapevine cultivar Chardonnay.</title>
        <authorList>
            <person name="Roach M.J."/>
            <person name="Johnson D.L."/>
            <person name="Bohlmann J."/>
            <person name="van Vuuren H.J."/>
            <person name="Jones S.J."/>
            <person name="Pretorius I.S."/>
            <person name="Schmidt S.A."/>
            <person name="Borneman A.R."/>
        </authorList>
    </citation>
    <scope>NUCLEOTIDE SEQUENCE [LARGE SCALE GENOMIC DNA]</scope>
    <source>
        <strain evidence="9">cv. Chardonnay</strain>
        <tissue evidence="8">Leaf</tissue>
    </source>
</reference>
<dbReference type="Gene3D" id="3.60.10.10">
    <property type="entry name" value="Endonuclease/exonuclease/phosphatase"/>
    <property type="match status" value="1"/>
</dbReference>
<dbReference type="Proteomes" id="UP000288805">
    <property type="component" value="Unassembled WGS sequence"/>
</dbReference>